<keyword evidence="1" id="KW-0472">Membrane</keyword>
<organism evidence="3 4">
    <name type="scientific">Anaerocolumna aminovalerica</name>
    <dbReference type="NCBI Taxonomy" id="1527"/>
    <lineage>
        <taxon>Bacteria</taxon>
        <taxon>Bacillati</taxon>
        <taxon>Bacillota</taxon>
        <taxon>Clostridia</taxon>
        <taxon>Lachnospirales</taxon>
        <taxon>Lachnospiraceae</taxon>
        <taxon>Anaerocolumna</taxon>
    </lineage>
</organism>
<feature type="domain" description="DUF2007" evidence="2">
    <location>
        <begin position="7"/>
        <end position="72"/>
    </location>
</feature>
<gene>
    <name evidence="3" type="ORF">SAMN04489757_1448</name>
</gene>
<dbReference type="SUPFAM" id="SSF54913">
    <property type="entry name" value="GlnB-like"/>
    <property type="match status" value="1"/>
</dbReference>
<protein>
    <submittedName>
        <fullName evidence="3">Putative signal transducing protein</fullName>
    </submittedName>
</protein>
<dbReference type="Pfam" id="PF09413">
    <property type="entry name" value="DUF2007"/>
    <property type="match status" value="1"/>
</dbReference>
<dbReference type="OrthoDB" id="1739584at2"/>
<evidence type="ECO:0000256" key="1">
    <source>
        <dbReference type="SAM" id="Phobius"/>
    </source>
</evidence>
<accession>A0A1I5IGK1</accession>
<evidence type="ECO:0000313" key="3">
    <source>
        <dbReference type="EMBL" id="SFO59320.1"/>
    </source>
</evidence>
<keyword evidence="1" id="KW-1133">Transmembrane helix</keyword>
<dbReference type="Proteomes" id="UP000198806">
    <property type="component" value="Unassembled WGS sequence"/>
</dbReference>
<keyword evidence="1" id="KW-0812">Transmembrane</keyword>
<sequence length="121" mass="13727">MITNPVKLVSAVNNIDAELIINLLHNNNITCYKKSRGSGGYMNIYMGYSVYGEDIYVDKNDYEKAEQLLNEISEAQELIPEDRDNDNAPVPFFKNPRIIARILLITMLGGMLLTVLLNIIY</sequence>
<evidence type="ECO:0000313" key="4">
    <source>
        <dbReference type="Proteomes" id="UP000198806"/>
    </source>
</evidence>
<feature type="transmembrane region" description="Helical" evidence="1">
    <location>
        <begin position="98"/>
        <end position="120"/>
    </location>
</feature>
<name>A0A1I5IGK1_9FIRM</name>
<dbReference type="InterPro" id="IPR018551">
    <property type="entry name" value="DUF2007"/>
</dbReference>
<keyword evidence="4" id="KW-1185">Reference proteome</keyword>
<dbReference type="EMBL" id="FOWD01000044">
    <property type="protein sequence ID" value="SFO59320.1"/>
    <property type="molecule type" value="Genomic_DNA"/>
</dbReference>
<dbReference type="AlphaFoldDB" id="A0A1I5IGK1"/>
<dbReference type="InterPro" id="IPR011322">
    <property type="entry name" value="N-reg_PII-like_a/b"/>
</dbReference>
<evidence type="ECO:0000259" key="2">
    <source>
        <dbReference type="Pfam" id="PF09413"/>
    </source>
</evidence>
<reference evidence="3 4" key="1">
    <citation type="submission" date="2016-10" db="EMBL/GenBank/DDBJ databases">
        <authorList>
            <person name="de Groot N.N."/>
        </authorList>
    </citation>
    <scope>NUCLEOTIDE SEQUENCE [LARGE SCALE GENOMIC DNA]</scope>
    <source>
        <strain evidence="3 4">DSM 1283</strain>
    </source>
</reference>
<dbReference type="RefSeq" id="WP_091688441.1">
    <property type="nucleotide sequence ID" value="NZ_BAABFM010000019.1"/>
</dbReference>
<proteinExistence type="predicted"/>